<dbReference type="RefSeq" id="WP_036178241.1">
    <property type="nucleotide sequence ID" value="NZ_AVCZ01000032.1"/>
</dbReference>
<accession>A0A0A3JSA2</accession>
<evidence type="ECO:0000256" key="1">
    <source>
        <dbReference type="SAM" id="Phobius"/>
    </source>
</evidence>
<dbReference type="eggNOG" id="ENOG5032YSQ">
    <property type="taxonomic scope" value="Bacteria"/>
</dbReference>
<name>A0A0A3JSA2_9BACL</name>
<reference evidence="2 3" key="1">
    <citation type="submission" date="2014-02" db="EMBL/GenBank/DDBJ databases">
        <title>Draft genome sequence of Lysinibacillus massiliensis CCUG 49529.</title>
        <authorList>
            <person name="Zhang F."/>
            <person name="Wang G."/>
            <person name="Zhang L."/>
        </authorList>
    </citation>
    <scope>NUCLEOTIDE SEQUENCE [LARGE SCALE GENOMIC DNA]</scope>
    <source>
        <strain evidence="2 3">CCUG 49529</strain>
    </source>
</reference>
<dbReference type="AlphaFoldDB" id="A0A0A3JSA2"/>
<evidence type="ECO:0000313" key="2">
    <source>
        <dbReference type="EMBL" id="KGR89877.1"/>
    </source>
</evidence>
<feature type="transmembrane region" description="Helical" evidence="1">
    <location>
        <begin position="41"/>
        <end position="61"/>
    </location>
</feature>
<dbReference type="GO" id="GO:0016020">
    <property type="term" value="C:membrane"/>
    <property type="evidence" value="ECO:0007669"/>
    <property type="project" value="InterPro"/>
</dbReference>
<dbReference type="Gene3D" id="1.10.287.910">
    <property type="entry name" value="bacterial mercury transporter, merf"/>
    <property type="match status" value="1"/>
</dbReference>
<dbReference type="OrthoDB" id="574313at2"/>
<evidence type="ECO:0000313" key="3">
    <source>
        <dbReference type="Proteomes" id="UP000030595"/>
    </source>
</evidence>
<keyword evidence="1" id="KW-1133">Transmembrane helix</keyword>
<keyword evidence="1" id="KW-0472">Membrane</keyword>
<keyword evidence="1" id="KW-0812">Transmembrane</keyword>
<sequence length="76" mass="8212">MKHKKSFIVGMVGIFVVLLCCATPILVILLSAIGLGAITGYLDYILIPVLAIFLALTLYSYNKLNKSNSKNDSCCS</sequence>
<dbReference type="EMBL" id="JPVQ01000032">
    <property type="protein sequence ID" value="KGR89877.1"/>
    <property type="molecule type" value="Genomic_DNA"/>
</dbReference>
<keyword evidence="3" id="KW-1185">Reference proteome</keyword>
<dbReference type="Pfam" id="PF11431">
    <property type="entry name" value="Transport_MerF"/>
    <property type="match status" value="1"/>
</dbReference>
<dbReference type="InterPro" id="IPR021091">
    <property type="entry name" value="Mercury_ion_transport_MerF"/>
</dbReference>
<organism evidence="2 3">
    <name type="scientific">Ureibacillus massiliensis 4400831 = CIP 108448 = CCUG 49529</name>
    <dbReference type="NCBI Taxonomy" id="1211035"/>
    <lineage>
        <taxon>Bacteria</taxon>
        <taxon>Bacillati</taxon>
        <taxon>Bacillota</taxon>
        <taxon>Bacilli</taxon>
        <taxon>Bacillales</taxon>
        <taxon>Caryophanaceae</taxon>
        <taxon>Ureibacillus</taxon>
    </lineage>
</organism>
<proteinExistence type="predicted"/>
<protein>
    <submittedName>
        <fullName evidence="2">Mercury transporter</fullName>
    </submittedName>
</protein>
<dbReference type="NCBIfam" id="NF033565">
    <property type="entry name" value="trans_MerF"/>
    <property type="match status" value="1"/>
</dbReference>
<gene>
    <name evidence="2" type="ORF">CD30_14935</name>
</gene>
<dbReference type="Proteomes" id="UP000030595">
    <property type="component" value="Unassembled WGS sequence"/>
</dbReference>
<comment type="caution">
    <text evidence="2">The sequence shown here is derived from an EMBL/GenBank/DDBJ whole genome shotgun (WGS) entry which is preliminary data.</text>
</comment>
<feature type="transmembrane region" description="Helical" evidence="1">
    <location>
        <begin position="7"/>
        <end position="35"/>
    </location>
</feature>